<evidence type="ECO:0000313" key="1">
    <source>
        <dbReference type="EMBL" id="OGC51492.1"/>
    </source>
</evidence>
<dbReference type="AlphaFoldDB" id="A0A1F4V2V5"/>
<reference evidence="1 2" key="1">
    <citation type="journal article" date="2016" name="Nat. Commun.">
        <title>Thousands of microbial genomes shed light on interconnected biogeochemical processes in an aquifer system.</title>
        <authorList>
            <person name="Anantharaman K."/>
            <person name="Brown C.T."/>
            <person name="Hug L.A."/>
            <person name="Sharon I."/>
            <person name="Castelle C.J."/>
            <person name="Probst A.J."/>
            <person name="Thomas B.C."/>
            <person name="Singh A."/>
            <person name="Wilkins M.J."/>
            <person name="Karaoz U."/>
            <person name="Brodie E.L."/>
            <person name="Williams K.H."/>
            <person name="Hubbard S.S."/>
            <person name="Banfield J.F."/>
        </authorList>
    </citation>
    <scope>NUCLEOTIDE SEQUENCE [LARGE SCALE GENOMIC DNA]</scope>
</reference>
<accession>A0A1F4V2V5</accession>
<protein>
    <recommendedName>
        <fullName evidence="3">Nucleotidyl transferase AbiEii/AbiGii toxin family protein</fullName>
    </recommendedName>
</protein>
<dbReference type="InterPro" id="IPR014942">
    <property type="entry name" value="AbiEii"/>
</dbReference>
<name>A0A1F4V2V5_UNCKA</name>
<comment type="caution">
    <text evidence="1">The sequence shown here is derived from an EMBL/GenBank/DDBJ whole genome shotgun (WGS) entry which is preliminary data.</text>
</comment>
<dbReference type="Gene3D" id="3.10.450.620">
    <property type="entry name" value="JHP933, nucleotidyltransferase-like core domain"/>
    <property type="match status" value="1"/>
</dbReference>
<dbReference type="Proteomes" id="UP000177371">
    <property type="component" value="Unassembled WGS sequence"/>
</dbReference>
<dbReference type="EMBL" id="MEUT01000020">
    <property type="protein sequence ID" value="OGC51492.1"/>
    <property type="molecule type" value="Genomic_DNA"/>
</dbReference>
<evidence type="ECO:0000313" key="2">
    <source>
        <dbReference type="Proteomes" id="UP000177371"/>
    </source>
</evidence>
<sequence length="247" mass="29021">MILPRREDAKHKNQLFRLLREVLGNKKLANNLMFKGGTYAALLGVLDRFSIDLDFDMPDITALDTVREECHKIFKKLDLEVKDESKNHLQFFLRYPAPVNERNTLKLEINDTPSKFNVYESKNLLEINMYCKGHSLDTMFANKFVAAKARYDKTGKIAGRDFYDLHKFFEQGFSVNTKVIKDLTGMSYTQYLHVMKDFILKNVTRQVLLEDLNPLLRPEEFKRITPILIDELLMYISDDIRREDEVK</sequence>
<gene>
    <name evidence="1" type="ORF">A2W32_02525</name>
</gene>
<organism evidence="1 2">
    <name type="scientific">candidate division WWE3 bacterium RBG_16_37_10</name>
    <dbReference type="NCBI Taxonomy" id="1802610"/>
    <lineage>
        <taxon>Bacteria</taxon>
        <taxon>Katanobacteria</taxon>
    </lineage>
</organism>
<evidence type="ECO:0008006" key="3">
    <source>
        <dbReference type="Google" id="ProtNLM"/>
    </source>
</evidence>
<dbReference type="STRING" id="1802610.A2W32_02525"/>
<proteinExistence type="predicted"/>
<dbReference type="Pfam" id="PF08843">
    <property type="entry name" value="AbiEii"/>
    <property type="match status" value="1"/>
</dbReference>